<dbReference type="SMART" id="SM00231">
    <property type="entry name" value="FA58C"/>
    <property type="match status" value="1"/>
</dbReference>
<reference evidence="5" key="1">
    <citation type="submission" date="2022-11" db="UniProtKB">
        <authorList>
            <consortium name="WormBaseParasite"/>
        </authorList>
    </citation>
    <scope>IDENTIFICATION</scope>
</reference>
<dbReference type="PROSITE" id="PS01286">
    <property type="entry name" value="FA58C_2"/>
    <property type="match status" value="1"/>
</dbReference>
<keyword evidence="4" id="KW-1185">Reference proteome</keyword>
<dbReference type="InterPro" id="IPR008979">
    <property type="entry name" value="Galactose-bd-like_sf"/>
</dbReference>
<dbReference type="PROSITE" id="PS01285">
    <property type="entry name" value="FA58C_1"/>
    <property type="match status" value="1"/>
</dbReference>
<evidence type="ECO:0000313" key="5">
    <source>
        <dbReference type="WBParaSite" id="Gr19_v10_g12456.t2"/>
    </source>
</evidence>
<dbReference type="PROSITE" id="PS50022">
    <property type="entry name" value="FA58C_3"/>
    <property type="match status" value="1"/>
</dbReference>
<dbReference type="Gene3D" id="2.60.120.260">
    <property type="entry name" value="Galactose-binding domain-like"/>
    <property type="match status" value="1"/>
</dbReference>
<sequence length="426" mass="47026">MFVLHFFAGVFVVLLVLLQLVVCSPTDQEFSTAVAIPKSLTCSAPMALGMESGELPDEWLFASSSFHQHSLGPHNARIRNDRGGGAWCPRAQIQSDSYEFIQVDFASSHEILGVEVQGRHANGSGREWAEALVIDFLRDGGTNWTRYEDRRRAQILPANRDQRSAVIIPLDPPLFAVSVRLVPFSAQLRTVCLRFELYGCAGDGKVQQKQGVVKEEGDDGTFVLPLLPLVLIPSSFVLSLLLLLLALFVRSVLRRAISPDQKGLFGTSSVGSPPLMPSSSWQNVRLPFDTSNAKVFSPSFCRFETVSLGWPSSLRSSPAPPAMDWEQQRKCCFDDGGGAFENEEFLLQRQQHEVTRSRSLHAAACIGAPTQTTATIPVRPVRICQLAHSCSQPESFRAVTRPLCHRSKPVPTPRKATNFVVRTEKI</sequence>
<dbReference type="Pfam" id="PF00754">
    <property type="entry name" value="F5_F8_type_C"/>
    <property type="match status" value="1"/>
</dbReference>
<keyword evidence="1" id="KW-0472">Membrane</keyword>
<accession>A0A914H0D1</accession>
<dbReference type="Proteomes" id="UP000887572">
    <property type="component" value="Unplaced"/>
</dbReference>
<dbReference type="SUPFAM" id="SSF49785">
    <property type="entry name" value="Galactose-binding domain-like"/>
    <property type="match status" value="1"/>
</dbReference>
<feature type="transmembrane region" description="Helical" evidence="1">
    <location>
        <begin position="222"/>
        <end position="249"/>
    </location>
</feature>
<dbReference type="PANTHER" id="PTHR24543">
    <property type="entry name" value="MULTICOPPER OXIDASE-RELATED"/>
    <property type="match status" value="1"/>
</dbReference>
<protein>
    <submittedName>
        <fullName evidence="5">F5/8 type C domain-containing protein</fullName>
    </submittedName>
</protein>
<name>A0A914H0D1_GLORO</name>
<dbReference type="WBParaSite" id="Gr19_v10_g12456.t2">
    <property type="protein sequence ID" value="Gr19_v10_g12456.t2"/>
    <property type="gene ID" value="Gr19_v10_g12456"/>
</dbReference>
<proteinExistence type="predicted"/>
<feature type="domain" description="F5/8 type C" evidence="3">
    <location>
        <begin position="42"/>
        <end position="200"/>
    </location>
</feature>
<dbReference type="CDD" id="cd00057">
    <property type="entry name" value="FA58C"/>
    <property type="match status" value="1"/>
</dbReference>
<evidence type="ECO:0000256" key="2">
    <source>
        <dbReference type="SAM" id="SignalP"/>
    </source>
</evidence>
<feature type="chain" id="PRO_5037644382" evidence="2">
    <location>
        <begin position="24"/>
        <end position="426"/>
    </location>
</feature>
<feature type="signal peptide" evidence="2">
    <location>
        <begin position="1"/>
        <end position="23"/>
    </location>
</feature>
<evidence type="ECO:0000313" key="4">
    <source>
        <dbReference type="Proteomes" id="UP000887572"/>
    </source>
</evidence>
<keyword evidence="1" id="KW-0812">Transmembrane</keyword>
<dbReference type="InterPro" id="IPR000421">
    <property type="entry name" value="FA58C"/>
</dbReference>
<dbReference type="PANTHER" id="PTHR24543:SF291">
    <property type="entry name" value="SMOKE ALARM, ISOFORM D"/>
    <property type="match status" value="1"/>
</dbReference>
<evidence type="ECO:0000259" key="3">
    <source>
        <dbReference type="PROSITE" id="PS50022"/>
    </source>
</evidence>
<keyword evidence="2" id="KW-0732">Signal</keyword>
<dbReference type="AlphaFoldDB" id="A0A914H0D1"/>
<keyword evidence="1" id="KW-1133">Transmembrane helix</keyword>
<organism evidence="4 5">
    <name type="scientific">Globodera rostochiensis</name>
    <name type="common">Golden nematode worm</name>
    <name type="synonym">Heterodera rostochiensis</name>
    <dbReference type="NCBI Taxonomy" id="31243"/>
    <lineage>
        <taxon>Eukaryota</taxon>
        <taxon>Metazoa</taxon>
        <taxon>Ecdysozoa</taxon>
        <taxon>Nematoda</taxon>
        <taxon>Chromadorea</taxon>
        <taxon>Rhabditida</taxon>
        <taxon>Tylenchina</taxon>
        <taxon>Tylenchomorpha</taxon>
        <taxon>Tylenchoidea</taxon>
        <taxon>Heteroderidae</taxon>
        <taxon>Heteroderinae</taxon>
        <taxon>Globodera</taxon>
    </lineage>
</organism>
<evidence type="ECO:0000256" key="1">
    <source>
        <dbReference type="SAM" id="Phobius"/>
    </source>
</evidence>